<dbReference type="EMBL" id="JABBFR010000017">
    <property type="protein sequence ID" value="MBT0725130.1"/>
    <property type="molecule type" value="Genomic_DNA"/>
</dbReference>
<comment type="caution">
    <text evidence="1">The sequence shown here is derived from an EMBL/GenBank/DDBJ whole genome shotgun (WGS) entry which is preliminary data.</text>
</comment>
<reference evidence="1 2" key="1">
    <citation type="submission" date="2020-04" db="EMBL/GenBank/DDBJ databases">
        <title>Genome sequencing of Rosenbergiella species.</title>
        <authorList>
            <person name="Alvarez-Perez S."/>
            <person name="Lievens B."/>
        </authorList>
    </citation>
    <scope>NUCLEOTIDE SEQUENCE [LARGE SCALE GENOMIC DNA]</scope>
    <source>
        <strain evidence="1 2">S61</strain>
    </source>
</reference>
<organism evidence="1 2">
    <name type="scientific">Rosenbergiella gaditana</name>
    <dbReference type="NCBI Taxonomy" id="2726987"/>
    <lineage>
        <taxon>Bacteria</taxon>
        <taxon>Pseudomonadati</taxon>
        <taxon>Pseudomonadota</taxon>
        <taxon>Gammaproteobacteria</taxon>
        <taxon>Enterobacterales</taxon>
        <taxon>Erwiniaceae</taxon>
        <taxon>Rosenbergiella</taxon>
    </lineage>
</organism>
<evidence type="ECO:0000313" key="1">
    <source>
        <dbReference type="EMBL" id="MBT0725130.1"/>
    </source>
</evidence>
<name>A0ABS5T0X1_9GAMM</name>
<accession>A0ABS5T0X1</accession>
<sequence>MNELRKHIDDVLTTAFKREFWLGLNEELSASYLAANETAIGPGLRLGNSEIIRLRPQIRHYTLNAALKRAAEYSGYVVSDKNTNPKGESYVVVESNLVRISRIGTSHDSFNIKKAKHRTLLAELNHEYEGYTPDFFDLNEKNESTGSLGVFIVNVNPPLFSDQSRMLDLRIVVPFTNLKGLHYSRSVSEILELYNIERDNVVLDKAIPVLRKRLKEQEG</sequence>
<proteinExistence type="predicted"/>
<evidence type="ECO:0000313" key="2">
    <source>
        <dbReference type="Proteomes" id="UP000790096"/>
    </source>
</evidence>
<protein>
    <submittedName>
        <fullName evidence="1">Uncharacterized protein</fullName>
    </submittedName>
</protein>
<dbReference type="RefSeq" id="WP_214237785.1">
    <property type="nucleotide sequence ID" value="NZ_JABBFR010000017.1"/>
</dbReference>
<dbReference type="Proteomes" id="UP000790096">
    <property type="component" value="Unassembled WGS sequence"/>
</dbReference>
<keyword evidence="2" id="KW-1185">Reference proteome</keyword>
<gene>
    <name evidence="1" type="ORF">HH682_12030</name>
</gene>